<sequence>MANTYTSALVGLGSGSLRSLQNGAVGNLLLHIDQMKCAMQCSWLAQTTSLLYTSVCANLVGSTLTVSLCLFVMSVCLLPMIVMAVVLEKRLRGKTKIYLGAKAPMASAAGSDSEAIDAAKKSNGPSLPPATCPSKQV</sequence>
<dbReference type="Proteomes" id="UP000469452">
    <property type="component" value="Unassembled WGS sequence"/>
</dbReference>
<protein>
    <submittedName>
        <fullName evidence="3">Uncharacterized protein</fullName>
    </submittedName>
</protein>
<proteinExistence type="predicted"/>
<keyword evidence="2" id="KW-1133">Transmembrane helix</keyword>
<accession>A0A6A5AFB1</accession>
<feature type="region of interest" description="Disordered" evidence="1">
    <location>
        <begin position="118"/>
        <end position="137"/>
    </location>
</feature>
<feature type="transmembrane region" description="Helical" evidence="2">
    <location>
        <begin position="64"/>
        <end position="87"/>
    </location>
</feature>
<keyword evidence="2" id="KW-0472">Membrane</keyword>
<reference evidence="3 4" key="1">
    <citation type="submission" date="2019-06" db="EMBL/GenBank/DDBJ databases">
        <title>Genomics analysis of Aphanomyces spp. identifies a new class of oomycete effector associated with host adaptation.</title>
        <authorList>
            <person name="Gaulin E."/>
        </authorList>
    </citation>
    <scope>NUCLEOTIDE SEQUENCE [LARGE SCALE GENOMIC DNA]</scope>
    <source>
        <strain evidence="3 4">E</strain>
    </source>
</reference>
<dbReference type="EMBL" id="VJMI01014281">
    <property type="protein sequence ID" value="KAF0744861.1"/>
    <property type="molecule type" value="Genomic_DNA"/>
</dbReference>
<evidence type="ECO:0000256" key="1">
    <source>
        <dbReference type="SAM" id="MobiDB-lite"/>
    </source>
</evidence>
<evidence type="ECO:0000313" key="3">
    <source>
        <dbReference type="EMBL" id="KAF0744861.1"/>
    </source>
</evidence>
<dbReference type="AlphaFoldDB" id="A0A6A5AFB1"/>
<comment type="caution">
    <text evidence="3">The sequence shown here is derived from an EMBL/GenBank/DDBJ whole genome shotgun (WGS) entry which is preliminary data.</text>
</comment>
<dbReference type="VEuPathDB" id="FungiDB:H257_16790"/>
<keyword evidence="2" id="KW-0812">Transmembrane</keyword>
<evidence type="ECO:0000256" key="2">
    <source>
        <dbReference type="SAM" id="Phobius"/>
    </source>
</evidence>
<gene>
    <name evidence="3" type="ORF">AaE_008458</name>
</gene>
<name>A0A6A5AFB1_APHAT</name>
<evidence type="ECO:0000313" key="4">
    <source>
        <dbReference type="Proteomes" id="UP000469452"/>
    </source>
</evidence>
<organism evidence="3 4">
    <name type="scientific">Aphanomyces astaci</name>
    <name type="common">Crayfish plague agent</name>
    <dbReference type="NCBI Taxonomy" id="112090"/>
    <lineage>
        <taxon>Eukaryota</taxon>
        <taxon>Sar</taxon>
        <taxon>Stramenopiles</taxon>
        <taxon>Oomycota</taxon>
        <taxon>Saprolegniomycetes</taxon>
        <taxon>Saprolegniales</taxon>
        <taxon>Verrucalvaceae</taxon>
        <taxon>Aphanomyces</taxon>
    </lineage>
</organism>